<gene>
    <name evidence="1" type="ORF">NPIL_638351</name>
</gene>
<protein>
    <submittedName>
        <fullName evidence="1">Uncharacterized protein</fullName>
    </submittedName>
</protein>
<dbReference type="OrthoDB" id="10302985at2759"/>
<reference evidence="1" key="1">
    <citation type="submission" date="2020-08" db="EMBL/GenBank/DDBJ databases">
        <title>Multicomponent nature underlies the extraordinary mechanical properties of spider dragline silk.</title>
        <authorList>
            <person name="Kono N."/>
            <person name="Nakamura H."/>
            <person name="Mori M."/>
            <person name="Yoshida Y."/>
            <person name="Ohtoshi R."/>
            <person name="Malay A.D."/>
            <person name="Moran D.A.P."/>
            <person name="Tomita M."/>
            <person name="Numata K."/>
            <person name="Arakawa K."/>
        </authorList>
    </citation>
    <scope>NUCLEOTIDE SEQUENCE</scope>
</reference>
<sequence length="112" mass="13018">MNNAAQQYNGKPFTEQNLGSFSFYPEYPFTREGNSLGRPMQKSFHRDGCSYETMTKMLPLHRRKLGHADGVNYCVPGKETPMGWIFGPIFVDASFKLEKYKGKYQYFMRLLP</sequence>
<proteinExistence type="predicted"/>
<dbReference type="EMBL" id="BMAW01015841">
    <property type="protein sequence ID" value="GFT45795.1"/>
    <property type="molecule type" value="Genomic_DNA"/>
</dbReference>
<name>A0A8X6TTV0_NEPPI</name>
<organism evidence="1 2">
    <name type="scientific">Nephila pilipes</name>
    <name type="common">Giant wood spider</name>
    <name type="synonym">Nephila maculata</name>
    <dbReference type="NCBI Taxonomy" id="299642"/>
    <lineage>
        <taxon>Eukaryota</taxon>
        <taxon>Metazoa</taxon>
        <taxon>Ecdysozoa</taxon>
        <taxon>Arthropoda</taxon>
        <taxon>Chelicerata</taxon>
        <taxon>Arachnida</taxon>
        <taxon>Araneae</taxon>
        <taxon>Araneomorphae</taxon>
        <taxon>Entelegynae</taxon>
        <taxon>Araneoidea</taxon>
        <taxon>Nephilidae</taxon>
        <taxon>Nephila</taxon>
    </lineage>
</organism>
<dbReference type="Proteomes" id="UP000887013">
    <property type="component" value="Unassembled WGS sequence"/>
</dbReference>
<evidence type="ECO:0000313" key="2">
    <source>
        <dbReference type="Proteomes" id="UP000887013"/>
    </source>
</evidence>
<keyword evidence="2" id="KW-1185">Reference proteome</keyword>
<dbReference type="AlphaFoldDB" id="A0A8X6TTV0"/>
<accession>A0A8X6TTV0</accession>
<comment type="caution">
    <text evidence="1">The sequence shown here is derived from an EMBL/GenBank/DDBJ whole genome shotgun (WGS) entry which is preliminary data.</text>
</comment>
<evidence type="ECO:0000313" key="1">
    <source>
        <dbReference type="EMBL" id="GFT45795.1"/>
    </source>
</evidence>